<dbReference type="InterPro" id="IPR012337">
    <property type="entry name" value="RNaseH-like_sf"/>
</dbReference>
<dbReference type="Gene3D" id="3.30.420.10">
    <property type="entry name" value="Ribonuclease H-like superfamily/Ribonuclease H"/>
    <property type="match status" value="1"/>
</dbReference>
<dbReference type="PANTHER" id="PTHR33116:SF86">
    <property type="entry name" value="REVERSE TRANSCRIPTASE DOMAIN-CONTAINING PROTEIN"/>
    <property type="match status" value="1"/>
</dbReference>
<dbReference type="CDD" id="cd06222">
    <property type="entry name" value="RNase_H_like"/>
    <property type="match status" value="1"/>
</dbReference>
<dbReference type="InterPro" id="IPR036397">
    <property type="entry name" value="RNaseH_sf"/>
</dbReference>
<name>A0AA88DPJ8_FICCA</name>
<dbReference type="AlphaFoldDB" id="A0AA88DPJ8"/>
<evidence type="ECO:0000259" key="1">
    <source>
        <dbReference type="Pfam" id="PF13456"/>
    </source>
</evidence>
<dbReference type="GO" id="GO:0003676">
    <property type="term" value="F:nucleic acid binding"/>
    <property type="evidence" value="ECO:0007669"/>
    <property type="project" value="InterPro"/>
</dbReference>
<comment type="caution">
    <text evidence="2">The sequence shown here is derived from an EMBL/GenBank/DDBJ whole genome shotgun (WGS) entry which is preliminary data.</text>
</comment>
<proteinExistence type="predicted"/>
<reference evidence="2" key="1">
    <citation type="submission" date="2023-07" db="EMBL/GenBank/DDBJ databases">
        <title>draft genome sequence of fig (Ficus carica).</title>
        <authorList>
            <person name="Takahashi T."/>
            <person name="Nishimura K."/>
        </authorList>
    </citation>
    <scope>NUCLEOTIDE SEQUENCE</scope>
</reference>
<dbReference type="PANTHER" id="PTHR33116">
    <property type="entry name" value="REVERSE TRANSCRIPTASE ZINC-BINDING DOMAIN-CONTAINING PROTEIN-RELATED-RELATED"/>
    <property type="match status" value="1"/>
</dbReference>
<feature type="domain" description="RNase H type-1" evidence="1">
    <location>
        <begin position="267"/>
        <end position="378"/>
    </location>
</feature>
<evidence type="ECO:0000313" key="2">
    <source>
        <dbReference type="EMBL" id="GMN58960.1"/>
    </source>
</evidence>
<dbReference type="GO" id="GO:0004523">
    <property type="term" value="F:RNA-DNA hybrid ribonuclease activity"/>
    <property type="evidence" value="ECO:0007669"/>
    <property type="project" value="InterPro"/>
</dbReference>
<dbReference type="Pfam" id="PF13456">
    <property type="entry name" value="RVT_3"/>
    <property type="match status" value="1"/>
</dbReference>
<evidence type="ECO:0000313" key="3">
    <source>
        <dbReference type="Proteomes" id="UP001187192"/>
    </source>
</evidence>
<sequence>MLSRLLAAKESAGIIHGIKISRNAPPILHLFFADDVMCFCLARPSELAAVKWCIETFSRWSGLKVNEKKSDLFWSKNFWWADQRRCSQVWPLRRLGMDAVYLGNRLFIGENKKMAFEGLRQKVLGGKLNGWRSKLLSSAGRGTLIKSVVSSMPFYGMSTFLIPKEICKEMDRMVGKIWWRGEVAEGRCWCPRSCDSVCQPKVFGGLGFRRFHDINCALVAKLGWKLQVDGNSLWVKALRAKYITSSDFINCCPSLDRCRVYEGEKVALGLVIRDSNTNVLQTIGFYGPPVSPEVAEPAAVIKAVEAAIQEGWWKNVLVERDCQNVINATQGKVEDISWQTRDYILKARRLADYFAFTAISFHWVHRGAKVVAHSVASWPFGICLLRISL</sequence>
<keyword evidence="3" id="KW-1185">Reference proteome</keyword>
<dbReference type="InterPro" id="IPR044730">
    <property type="entry name" value="RNase_H-like_dom_plant"/>
</dbReference>
<organism evidence="2 3">
    <name type="scientific">Ficus carica</name>
    <name type="common">Common fig</name>
    <dbReference type="NCBI Taxonomy" id="3494"/>
    <lineage>
        <taxon>Eukaryota</taxon>
        <taxon>Viridiplantae</taxon>
        <taxon>Streptophyta</taxon>
        <taxon>Embryophyta</taxon>
        <taxon>Tracheophyta</taxon>
        <taxon>Spermatophyta</taxon>
        <taxon>Magnoliopsida</taxon>
        <taxon>eudicotyledons</taxon>
        <taxon>Gunneridae</taxon>
        <taxon>Pentapetalae</taxon>
        <taxon>rosids</taxon>
        <taxon>fabids</taxon>
        <taxon>Rosales</taxon>
        <taxon>Moraceae</taxon>
        <taxon>Ficeae</taxon>
        <taxon>Ficus</taxon>
    </lineage>
</organism>
<dbReference type="SUPFAM" id="SSF53098">
    <property type="entry name" value="Ribonuclease H-like"/>
    <property type="match status" value="1"/>
</dbReference>
<dbReference type="InterPro" id="IPR002156">
    <property type="entry name" value="RNaseH_domain"/>
</dbReference>
<dbReference type="Proteomes" id="UP001187192">
    <property type="component" value="Unassembled WGS sequence"/>
</dbReference>
<gene>
    <name evidence="2" type="ORF">TIFTF001_028054</name>
</gene>
<dbReference type="EMBL" id="BTGU01000082">
    <property type="protein sequence ID" value="GMN58960.1"/>
    <property type="molecule type" value="Genomic_DNA"/>
</dbReference>
<accession>A0AA88DPJ8</accession>
<protein>
    <recommendedName>
        <fullName evidence="1">RNase H type-1 domain-containing protein</fullName>
    </recommendedName>
</protein>